<comment type="caution">
    <text evidence="3">The sequence shown here is derived from an EMBL/GenBank/DDBJ whole genome shotgun (WGS) entry which is preliminary data.</text>
</comment>
<evidence type="ECO:0000313" key="3">
    <source>
        <dbReference type="EMBL" id="MDT0317612.1"/>
    </source>
</evidence>
<name>A0ABU2LJ68_9ACTN</name>
<keyword evidence="1" id="KW-0472">Membrane</keyword>
<dbReference type="Proteomes" id="UP001183420">
    <property type="component" value="Unassembled WGS sequence"/>
</dbReference>
<protein>
    <submittedName>
        <fullName evidence="3">SPW repeat protein</fullName>
    </submittedName>
</protein>
<sequence>MARETPEMREDGATPAARRAAARRRALRKGQHDDIVSVLMLIAGAALFFGPWVAGQMADNARDASSNELVMGLIVVFVAGRRLSRGAGVCSDLVILLAGGWMIAAPFVLGRGDTRVNGPSTFDITVGIVLAVLALVGLGLLRAARGPGRRARHA</sequence>
<keyword evidence="1" id="KW-1133">Transmembrane helix</keyword>
<accession>A0ABU2LJ68</accession>
<dbReference type="EMBL" id="JAVREM010000003">
    <property type="protein sequence ID" value="MDT0317612.1"/>
    <property type="molecule type" value="Genomic_DNA"/>
</dbReference>
<feature type="transmembrane region" description="Helical" evidence="1">
    <location>
        <begin position="124"/>
        <end position="144"/>
    </location>
</feature>
<evidence type="ECO:0000256" key="1">
    <source>
        <dbReference type="SAM" id="Phobius"/>
    </source>
</evidence>
<keyword evidence="1" id="KW-0812">Transmembrane</keyword>
<dbReference type="RefSeq" id="WP_311595714.1">
    <property type="nucleotide sequence ID" value="NZ_JAVREM010000003.1"/>
</dbReference>
<keyword evidence="4" id="KW-1185">Reference proteome</keyword>
<proteinExistence type="predicted"/>
<dbReference type="Pfam" id="PF03779">
    <property type="entry name" value="SPW"/>
    <property type="match status" value="1"/>
</dbReference>
<reference evidence="4" key="1">
    <citation type="submission" date="2023-07" db="EMBL/GenBank/DDBJ databases">
        <title>30 novel species of actinomycetes from the DSMZ collection.</title>
        <authorList>
            <person name="Nouioui I."/>
        </authorList>
    </citation>
    <scope>NUCLEOTIDE SEQUENCE [LARGE SCALE GENOMIC DNA]</scope>
    <source>
        <strain evidence="4">DSM 44918</strain>
    </source>
</reference>
<evidence type="ECO:0000259" key="2">
    <source>
        <dbReference type="Pfam" id="PF03779"/>
    </source>
</evidence>
<feature type="transmembrane region" description="Helical" evidence="1">
    <location>
        <begin position="64"/>
        <end position="81"/>
    </location>
</feature>
<feature type="transmembrane region" description="Helical" evidence="1">
    <location>
        <begin position="93"/>
        <end position="112"/>
    </location>
</feature>
<feature type="domain" description="SPW repeat-containing integral membrane" evidence="2">
    <location>
        <begin position="37"/>
        <end position="135"/>
    </location>
</feature>
<evidence type="ECO:0000313" key="4">
    <source>
        <dbReference type="Proteomes" id="UP001183420"/>
    </source>
</evidence>
<gene>
    <name evidence="3" type="ORF">RNC47_04565</name>
</gene>
<dbReference type="InterPro" id="IPR005530">
    <property type="entry name" value="SPW"/>
</dbReference>
<organism evidence="3 4">
    <name type="scientific">Streptomyces millisiae</name>
    <dbReference type="NCBI Taxonomy" id="3075542"/>
    <lineage>
        <taxon>Bacteria</taxon>
        <taxon>Bacillati</taxon>
        <taxon>Actinomycetota</taxon>
        <taxon>Actinomycetes</taxon>
        <taxon>Kitasatosporales</taxon>
        <taxon>Streptomycetaceae</taxon>
        <taxon>Streptomyces</taxon>
    </lineage>
</organism>
<feature type="transmembrane region" description="Helical" evidence="1">
    <location>
        <begin position="34"/>
        <end position="52"/>
    </location>
</feature>